<dbReference type="InParanoid" id="A0A4W6EJB6"/>
<dbReference type="FunCoup" id="A0A4W6EJB6">
    <property type="interactions" value="1"/>
</dbReference>
<gene>
    <name evidence="1" type="primary">LOC108882225</name>
</gene>
<evidence type="ECO:0008006" key="3">
    <source>
        <dbReference type="Google" id="ProtNLM"/>
    </source>
</evidence>
<sequence length="310" mass="35337">MGGEKSKPKPEEPPRKFESHILYHDANIISLTFVFYLAVLDEPWRKINSGDKQHDLQYVRDYKPQTEGQQLRILLHGPAGAGKSSFINSVQSVLLGRMYRQALADNISHSCFTKKYSTFRIQRENPDTFYPFILNDIMGLSPQKGVQVDDVKLAFTGHLKEGYVFNPGSKLSEGNEFYNKSPTVNDKVHVLVCIVPAHTLSSMSDETVQKIRDIRLEASRLGIPQVAILTKVDQACPEINKDLKNVYRSKYMKERMEQFSADVGIPMNCIFPVKNYHEEIKLNDDTDALILSALRHIIDCGEDFINWKAE</sequence>
<reference evidence="1" key="2">
    <citation type="submission" date="2025-08" db="UniProtKB">
        <authorList>
            <consortium name="Ensembl"/>
        </authorList>
    </citation>
    <scope>IDENTIFICATION</scope>
</reference>
<dbReference type="PANTHER" id="PTHR14241:SF1">
    <property type="entry name" value="INTERFERON-INDUCED PROTEIN 44-RELATED"/>
    <property type="match status" value="1"/>
</dbReference>
<reference evidence="2" key="1">
    <citation type="submission" date="2015-09" db="EMBL/GenBank/DDBJ databases">
        <authorList>
            <person name="Sai Rama Sridatta P."/>
        </authorList>
    </citation>
    <scope>NUCLEOTIDE SEQUENCE [LARGE SCALE GENOMIC DNA]</scope>
</reference>
<dbReference type="AlphaFoldDB" id="A0A4W6EJB6"/>
<dbReference type="Proteomes" id="UP000314980">
    <property type="component" value="Unassembled WGS sequence"/>
</dbReference>
<dbReference type="GO" id="GO:0006955">
    <property type="term" value="P:immune response"/>
    <property type="evidence" value="ECO:0007669"/>
    <property type="project" value="TreeGrafter"/>
</dbReference>
<dbReference type="GeneTree" id="ENSGT00940000160560"/>
<dbReference type="InterPro" id="IPR027417">
    <property type="entry name" value="P-loop_NTPase"/>
</dbReference>
<organism evidence="1 2">
    <name type="scientific">Lates calcarifer</name>
    <name type="common">Barramundi</name>
    <name type="synonym">Holocentrus calcarifer</name>
    <dbReference type="NCBI Taxonomy" id="8187"/>
    <lineage>
        <taxon>Eukaryota</taxon>
        <taxon>Metazoa</taxon>
        <taxon>Chordata</taxon>
        <taxon>Craniata</taxon>
        <taxon>Vertebrata</taxon>
        <taxon>Euteleostomi</taxon>
        <taxon>Actinopterygii</taxon>
        <taxon>Neopterygii</taxon>
        <taxon>Teleostei</taxon>
        <taxon>Neoteleostei</taxon>
        <taxon>Acanthomorphata</taxon>
        <taxon>Carangaria</taxon>
        <taxon>Carangaria incertae sedis</taxon>
        <taxon>Centropomidae</taxon>
        <taxon>Lates</taxon>
    </lineage>
</organism>
<protein>
    <recommendedName>
        <fullName evidence="3">G domain-containing protein</fullName>
    </recommendedName>
</protein>
<dbReference type="Ensembl" id="ENSLCAT00010040077.1">
    <property type="protein sequence ID" value="ENSLCAP00010039155.1"/>
    <property type="gene ID" value="ENSLCAG00010018304.1"/>
</dbReference>
<proteinExistence type="predicted"/>
<accession>A0A4W6EJB6</accession>
<evidence type="ECO:0000313" key="1">
    <source>
        <dbReference type="Ensembl" id="ENSLCAP00010039155.1"/>
    </source>
</evidence>
<keyword evidence="2" id="KW-1185">Reference proteome</keyword>
<dbReference type="Gene3D" id="3.40.50.300">
    <property type="entry name" value="P-loop containing nucleotide triphosphate hydrolases"/>
    <property type="match status" value="1"/>
</dbReference>
<dbReference type="SUPFAM" id="SSF52540">
    <property type="entry name" value="P-loop containing nucleoside triphosphate hydrolases"/>
    <property type="match status" value="1"/>
</dbReference>
<evidence type="ECO:0000313" key="2">
    <source>
        <dbReference type="Proteomes" id="UP000314980"/>
    </source>
</evidence>
<dbReference type="STRING" id="8187.ENSLCAP00010039155"/>
<reference evidence="1" key="3">
    <citation type="submission" date="2025-09" db="UniProtKB">
        <authorList>
            <consortium name="Ensembl"/>
        </authorList>
    </citation>
    <scope>IDENTIFICATION</scope>
</reference>
<dbReference type="PANTHER" id="PTHR14241">
    <property type="entry name" value="INTERFERON-INDUCED PROTEIN 44"/>
    <property type="match status" value="1"/>
</dbReference>
<name>A0A4W6EJB6_LATCA</name>